<comment type="caution">
    <text evidence="2">The sequence shown here is derived from an EMBL/GenBank/DDBJ whole genome shotgun (WGS) entry which is preliminary data.</text>
</comment>
<reference evidence="2 3" key="1">
    <citation type="submission" date="2022-07" db="EMBL/GenBank/DDBJ databases">
        <title>Characterization of plant growth promoting rhizobacteria (PGPR) for use as bioinoculants in agriculture.</title>
        <authorList>
            <person name="Hassen A.I."/>
            <person name="Pierneef R."/>
        </authorList>
    </citation>
    <scope>NUCLEOTIDE SEQUENCE [LARGE SCALE GENOMIC DNA]</scope>
    <source>
        <strain evidence="2 3">SARCC-3054</strain>
    </source>
</reference>
<organism evidence="2 3">
    <name type="scientific">Pseudomonas monsensis</name>
    <dbReference type="NCBI Taxonomy" id="2745509"/>
    <lineage>
        <taxon>Bacteria</taxon>
        <taxon>Pseudomonadati</taxon>
        <taxon>Pseudomonadota</taxon>
        <taxon>Gammaproteobacteria</taxon>
        <taxon>Pseudomonadales</taxon>
        <taxon>Pseudomonadaceae</taxon>
        <taxon>Pseudomonas</taxon>
    </lineage>
</organism>
<feature type="domain" description="Bacterial Ig" evidence="1">
    <location>
        <begin position="402"/>
        <end position="480"/>
    </location>
</feature>
<dbReference type="Proteomes" id="UP001207830">
    <property type="component" value="Unassembled WGS sequence"/>
</dbReference>
<protein>
    <recommendedName>
        <fullName evidence="1">Bacterial Ig domain-containing protein</fullName>
    </recommendedName>
</protein>
<dbReference type="InterPro" id="IPR013783">
    <property type="entry name" value="Ig-like_fold"/>
</dbReference>
<gene>
    <name evidence="2" type="ORF">NQF78_27870</name>
</gene>
<sequence length="666" mass="72098">HIEPNRGKKVTVRYRIFRDASKDTSYSNVLEFVVGQAESAKLPAAVIKEAKGDQLNPDDVTDGATVVIAAEAQLKSADEVSVTVEGQNTVPLPAYTVKPDEADKELSSIKIPHSVINAEQGNPIALSYTVKRLAGGVDGPSDPTIYDVTEVFVPIELQLPFLVAPAVDPIDVLEYPQGVTIRIEYLQALDDDRAQLVEVNPPAGAPEFPLVPFNANKRTNTLLTQAFLIARQGKPMVFRWHLNRNNAEVARSLELNLSVSKINEGDTRLPTPLIDGKTGNELDILLLLPTAQLTVAAWPHVEGERLWLQYEGKDNQDQTVTFDDLRGEVGVGASGLSRAVPLDWLKDLKDGSELKVTFKVNFDGVANAATAVGFPVRRYSVRTVKQVDPTIISVKGHSASGPEIPDGATTTATTLMLTGEGTANQAITLRDNGIAIATFDVNPQGDWSRTLTDQDIGDHRYTVRSADGSTPESSARTLTLSHMTDFQDSTYNGWDLYTGARSGSIRVHAGERAFFNFTDVAPSTGYSGAIFYQDFVLAPGTYTFTMKACHIREFPNTNLVNPILALTTSLPNSPQVVRELPKNGTKYDFSLTFTVAARQSVRLYIVNHQDNGIGNDFGIFTIGLSKGSTNVNGAMETLNELPPYTGALQTIVLPQPSGVASDSGQS</sequence>
<accession>A0ABT3Z2X8</accession>
<dbReference type="RefSeq" id="WP_324287533.1">
    <property type="nucleotide sequence ID" value="NZ_JANIGP010000046.1"/>
</dbReference>
<dbReference type="Gene3D" id="2.60.40.10">
    <property type="entry name" value="Immunoglobulins"/>
    <property type="match status" value="1"/>
</dbReference>
<evidence type="ECO:0000313" key="2">
    <source>
        <dbReference type="EMBL" id="MCY0112126.1"/>
    </source>
</evidence>
<dbReference type="EMBL" id="JANIGP010000046">
    <property type="protein sequence ID" value="MCY0112126.1"/>
    <property type="molecule type" value="Genomic_DNA"/>
</dbReference>
<dbReference type="InterPro" id="IPR041498">
    <property type="entry name" value="Big_6"/>
</dbReference>
<evidence type="ECO:0000259" key="1">
    <source>
        <dbReference type="Pfam" id="PF17936"/>
    </source>
</evidence>
<feature type="non-terminal residue" evidence="2">
    <location>
        <position position="1"/>
    </location>
</feature>
<proteinExistence type="predicted"/>
<dbReference type="Pfam" id="PF17936">
    <property type="entry name" value="Big_6"/>
    <property type="match status" value="1"/>
</dbReference>
<keyword evidence="3" id="KW-1185">Reference proteome</keyword>
<name>A0ABT3Z2X8_9PSED</name>
<evidence type="ECO:0000313" key="3">
    <source>
        <dbReference type="Proteomes" id="UP001207830"/>
    </source>
</evidence>